<feature type="binding site" evidence="11">
    <location>
        <position position="108"/>
    </location>
    <ligand>
        <name>ATP</name>
        <dbReference type="ChEBI" id="CHEBI:30616"/>
    </ligand>
</feature>
<dbReference type="InterPro" id="IPR000623">
    <property type="entry name" value="Shikimate_kinase/TSH1"/>
</dbReference>
<reference evidence="13 14" key="2">
    <citation type="submission" date="2018-03" db="EMBL/GenBank/DDBJ databases">
        <title>The ancient ancestry and fast evolution of plastids.</title>
        <authorList>
            <person name="Moore K.R."/>
            <person name="Magnabosco C."/>
            <person name="Momper L."/>
            <person name="Gold D.A."/>
            <person name="Bosak T."/>
            <person name="Fournier G.P."/>
        </authorList>
    </citation>
    <scope>NUCLEOTIDE SEQUENCE [LARGE SCALE GENOMIC DNA]</scope>
    <source>
        <strain evidence="13 14">ULC007</strain>
    </source>
</reference>
<keyword evidence="5 11" id="KW-0808">Transferase</keyword>
<dbReference type="PRINTS" id="PR01100">
    <property type="entry name" value="SHIKIMTKNASE"/>
</dbReference>
<evidence type="ECO:0000256" key="5">
    <source>
        <dbReference type="ARBA" id="ARBA00022679"/>
    </source>
</evidence>
<evidence type="ECO:0000256" key="6">
    <source>
        <dbReference type="ARBA" id="ARBA00022741"/>
    </source>
</evidence>
<dbReference type="EC" id="2.7.1.71" evidence="3 11"/>
<evidence type="ECO:0000256" key="10">
    <source>
        <dbReference type="ARBA" id="ARBA00048567"/>
    </source>
</evidence>
<evidence type="ECO:0000256" key="8">
    <source>
        <dbReference type="ARBA" id="ARBA00022840"/>
    </source>
</evidence>
<dbReference type="Pfam" id="PF01202">
    <property type="entry name" value="SKI"/>
    <property type="match status" value="1"/>
</dbReference>
<dbReference type="InterPro" id="IPR031322">
    <property type="entry name" value="Shikimate/glucono_kinase"/>
</dbReference>
<dbReference type="UniPathway" id="UPA00053">
    <property type="reaction ID" value="UER00088"/>
</dbReference>
<proteinExistence type="inferred from homology"/>
<comment type="caution">
    <text evidence="13">The sequence shown here is derived from an EMBL/GenBank/DDBJ whole genome shotgun (WGS) entry which is preliminary data.</text>
</comment>
<dbReference type="PROSITE" id="PS01128">
    <property type="entry name" value="SHIKIMATE_KINASE"/>
    <property type="match status" value="1"/>
</dbReference>
<comment type="similarity">
    <text evidence="2 11">Belongs to the shikimate kinase family.</text>
</comment>
<keyword evidence="9 11" id="KW-0057">Aromatic amino acid biosynthesis</keyword>
<dbReference type="STRING" id="1920490.GCA_001895925_04859"/>
<evidence type="ECO:0000256" key="11">
    <source>
        <dbReference type="HAMAP-Rule" id="MF_00109"/>
    </source>
</evidence>
<keyword evidence="8 11" id="KW-0067">ATP-binding</keyword>
<sequence length="186" mass="21053">MMGAGKTTIGRLLAQHLSYRFFDTDAVIEQAATQTITQIFAESGEAAFRQLETQVLAQLSPYTQLVIATGGGIVLKRENWSYLRHGVVVWLDVPIEQLHQRLQQDTSRPILQDQKANLKEKLQALSDQRQSLYAQADLRITVMPDESATQVAARVMDAIAQKCQEKSQINERLRLMNQETPYQIEP</sequence>
<dbReference type="GO" id="GO:0004765">
    <property type="term" value="F:shikimate kinase activity"/>
    <property type="evidence" value="ECO:0007669"/>
    <property type="project" value="UniProtKB-UniRule"/>
</dbReference>
<evidence type="ECO:0000313" key="14">
    <source>
        <dbReference type="Proteomes" id="UP000238634"/>
    </source>
</evidence>
<feature type="binding site" evidence="11">
    <location>
        <position position="129"/>
    </location>
    <ligand>
        <name>substrate</name>
    </ligand>
</feature>
<dbReference type="GO" id="GO:0009423">
    <property type="term" value="P:chorismate biosynthetic process"/>
    <property type="evidence" value="ECO:0007669"/>
    <property type="project" value="UniProtKB-UniRule"/>
</dbReference>
<comment type="pathway">
    <text evidence="1 11">Metabolic intermediate biosynthesis; chorismate biosynthesis; chorismate from D-erythrose 4-phosphate and phosphoenolpyruvate: step 5/7.</text>
</comment>
<feature type="binding site" evidence="11">
    <location>
        <position position="7"/>
    </location>
    <ligand>
        <name>Mg(2+)</name>
        <dbReference type="ChEBI" id="CHEBI:18420"/>
    </ligand>
</feature>
<keyword evidence="6 11" id="KW-0547">Nucleotide-binding</keyword>
<dbReference type="AlphaFoldDB" id="A0A2T1DF25"/>
<evidence type="ECO:0000313" key="13">
    <source>
        <dbReference type="EMBL" id="PSB19041.1"/>
    </source>
</evidence>
<evidence type="ECO:0000256" key="3">
    <source>
        <dbReference type="ARBA" id="ARBA00012154"/>
    </source>
</evidence>
<keyword evidence="7 11" id="KW-0418">Kinase</keyword>
<feature type="binding site" evidence="11">
    <location>
        <position position="25"/>
    </location>
    <ligand>
        <name>substrate</name>
    </ligand>
</feature>
<protein>
    <recommendedName>
        <fullName evidence="3 11">Shikimate kinase</fullName>
        <shortName evidence="11">SK</shortName>
        <ecNumber evidence="3 11">2.7.1.71</ecNumber>
    </recommendedName>
</protein>
<comment type="cofactor">
    <cofactor evidence="11">
        <name>Mg(2+)</name>
        <dbReference type="ChEBI" id="CHEBI:18420"/>
    </cofactor>
    <text evidence="11">Binds 1 Mg(2+) ion per subunit.</text>
</comment>
<dbReference type="GO" id="GO:0000287">
    <property type="term" value="F:magnesium ion binding"/>
    <property type="evidence" value="ECO:0007669"/>
    <property type="project" value="UniProtKB-UniRule"/>
</dbReference>
<dbReference type="Gene3D" id="3.40.50.300">
    <property type="entry name" value="P-loop containing nucleotide triphosphate hydrolases"/>
    <property type="match status" value="1"/>
</dbReference>
<dbReference type="Proteomes" id="UP000238634">
    <property type="component" value="Unassembled WGS sequence"/>
</dbReference>
<name>A0A2T1DF25_9CYAN</name>
<keyword evidence="14" id="KW-1185">Reference proteome</keyword>
<dbReference type="SUPFAM" id="SSF52540">
    <property type="entry name" value="P-loop containing nucleoside triphosphate hydrolases"/>
    <property type="match status" value="1"/>
</dbReference>
<dbReference type="PANTHER" id="PTHR21087:SF16">
    <property type="entry name" value="SHIKIMATE KINASE 1, CHLOROPLASTIC"/>
    <property type="match status" value="1"/>
</dbReference>
<evidence type="ECO:0000256" key="7">
    <source>
        <dbReference type="ARBA" id="ARBA00022777"/>
    </source>
</evidence>
<keyword evidence="11" id="KW-0963">Cytoplasm</keyword>
<feature type="binding site" evidence="11">
    <location>
        <begin position="3"/>
        <end position="8"/>
    </location>
    <ligand>
        <name>ATP</name>
        <dbReference type="ChEBI" id="CHEBI:30616"/>
    </ligand>
</feature>
<comment type="caution">
    <text evidence="11">Lacks conserved residue(s) required for the propagation of feature annotation.</text>
</comment>
<comment type="function">
    <text evidence="11">Catalyzes the specific phosphorylation of the 3-hydroxyl group of shikimic acid using ATP as a cosubstrate.</text>
</comment>
<dbReference type="GO" id="GO:0005524">
    <property type="term" value="F:ATP binding"/>
    <property type="evidence" value="ECO:0007669"/>
    <property type="project" value="UniProtKB-UniRule"/>
</dbReference>
<comment type="subcellular location">
    <subcellularLocation>
        <location evidence="11">Cytoplasm</location>
    </subcellularLocation>
</comment>
<organism evidence="13 14">
    <name type="scientific">Phormidesmis priestleyi ULC007</name>
    <dbReference type="NCBI Taxonomy" id="1920490"/>
    <lineage>
        <taxon>Bacteria</taxon>
        <taxon>Bacillati</taxon>
        <taxon>Cyanobacteriota</taxon>
        <taxon>Cyanophyceae</taxon>
        <taxon>Leptolyngbyales</taxon>
        <taxon>Leptolyngbyaceae</taxon>
        <taxon>Phormidesmis</taxon>
    </lineage>
</organism>
<evidence type="ECO:0000256" key="4">
    <source>
        <dbReference type="ARBA" id="ARBA00022605"/>
    </source>
</evidence>
<dbReference type="GO" id="GO:0008652">
    <property type="term" value="P:amino acid biosynthetic process"/>
    <property type="evidence" value="ECO:0007669"/>
    <property type="project" value="UniProtKB-KW"/>
</dbReference>
<evidence type="ECO:0000256" key="1">
    <source>
        <dbReference type="ARBA" id="ARBA00004842"/>
    </source>
</evidence>
<dbReference type="HAMAP" id="MF_00109">
    <property type="entry name" value="Shikimate_kinase"/>
    <property type="match status" value="1"/>
</dbReference>
<dbReference type="InterPro" id="IPR027417">
    <property type="entry name" value="P-loop_NTPase"/>
</dbReference>
<evidence type="ECO:0000256" key="12">
    <source>
        <dbReference type="SAM" id="Coils"/>
    </source>
</evidence>
<comment type="catalytic activity">
    <reaction evidence="10 11">
        <text>shikimate + ATP = 3-phosphoshikimate + ADP + H(+)</text>
        <dbReference type="Rhea" id="RHEA:13121"/>
        <dbReference type="ChEBI" id="CHEBI:15378"/>
        <dbReference type="ChEBI" id="CHEBI:30616"/>
        <dbReference type="ChEBI" id="CHEBI:36208"/>
        <dbReference type="ChEBI" id="CHEBI:145989"/>
        <dbReference type="ChEBI" id="CHEBI:456216"/>
        <dbReference type="EC" id="2.7.1.71"/>
    </reaction>
</comment>
<keyword evidence="4 11" id="KW-0028">Amino-acid biosynthesis</keyword>
<evidence type="ECO:0000256" key="9">
    <source>
        <dbReference type="ARBA" id="ARBA00023141"/>
    </source>
</evidence>
<gene>
    <name evidence="11" type="primary">aroK</name>
    <name evidence="13" type="ORF">C7B65_13380</name>
</gene>
<dbReference type="EMBL" id="PVWG01000013">
    <property type="protein sequence ID" value="PSB19041.1"/>
    <property type="molecule type" value="Genomic_DNA"/>
</dbReference>
<dbReference type="InterPro" id="IPR023000">
    <property type="entry name" value="Shikimate_kinase_CS"/>
</dbReference>
<feature type="coiled-coil region" evidence="12">
    <location>
        <begin position="108"/>
        <end position="135"/>
    </location>
</feature>
<comment type="subunit">
    <text evidence="11">Monomer.</text>
</comment>
<keyword evidence="11" id="KW-0479">Metal-binding</keyword>
<feature type="binding site" evidence="11">
    <location>
        <position position="49"/>
    </location>
    <ligand>
        <name>substrate</name>
    </ligand>
</feature>
<dbReference type="OrthoDB" id="9800332at2"/>
<dbReference type="PANTHER" id="PTHR21087">
    <property type="entry name" value="SHIKIMATE KINASE"/>
    <property type="match status" value="1"/>
</dbReference>
<dbReference type="GO" id="GO:0005829">
    <property type="term" value="C:cytosol"/>
    <property type="evidence" value="ECO:0007669"/>
    <property type="project" value="TreeGrafter"/>
</dbReference>
<evidence type="ECO:0000256" key="2">
    <source>
        <dbReference type="ARBA" id="ARBA00006997"/>
    </source>
</evidence>
<dbReference type="GO" id="GO:0009073">
    <property type="term" value="P:aromatic amino acid family biosynthetic process"/>
    <property type="evidence" value="ECO:0007669"/>
    <property type="project" value="UniProtKB-KW"/>
</dbReference>
<accession>A0A2T1DF25</accession>
<keyword evidence="12" id="KW-0175">Coiled coil</keyword>
<dbReference type="CDD" id="cd00464">
    <property type="entry name" value="SK"/>
    <property type="match status" value="1"/>
</dbReference>
<feature type="binding site" evidence="11">
    <location>
        <position position="71"/>
    </location>
    <ligand>
        <name>substrate</name>
    </ligand>
</feature>
<reference evidence="13 14" key="1">
    <citation type="submission" date="2018-02" db="EMBL/GenBank/DDBJ databases">
        <authorList>
            <person name="Cohen D.B."/>
            <person name="Kent A.D."/>
        </authorList>
    </citation>
    <scope>NUCLEOTIDE SEQUENCE [LARGE SCALE GENOMIC DNA]</scope>
    <source>
        <strain evidence="13 14">ULC007</strain>
    </source>
</reference>
<keyword evidence="11" id="KW-0460">Magnesium</keyword>